<dbReference type="AlphaFoldDB" id="A0A9P7QC09"/>
<protein>
    <submittedName>
        <fullName evidence="2">Uncharacterized protein</fullName>
    </submittedName>
</protein>
<proteinExistence type="predicted"/>
<organism evidence="2 3">
    <name type="scientific">Claviceps aff. purpurea</name>
    <dbReference type="NCBI Taxonomy" id="1967640"/>
    <lineage>
        <taxon>Eukaryota</taxon>
        <taxon>Fungi</taxon>
        <taxon>Dikarya</taxon>
        <taxon>Ascomycota</taxon>
        <taxon>Pezizomycotina</taxon>
        <taxon>Sordariomycetes</taxon>
        <taxon>Hypocreomycetidae</taxon>
        <taxon>Hypocreales</taxon>
        <taxon>Clavicipitaceae</taxon>
        <taxon>Claviceps</taxon>
    </lineage>
</organism>
<name>A0A9P7QC09_9HYPO</name>
<accession>A0A9P7QC09</accession>
<gene>
    <name evidence="2" type="ORF">E4U09_006922</name>
</gene>
<reference evidence="2 3" key="1">
    <citation type="journal article" date="2020" name="bioRxiv">
        <title>Whole genome comparisons of ergot fungi reveals the divergence and evolution of species within the genus Claviceps are the result of varying mechanisms driving genome evolution and host range expansion.</title>
        <authorList>
            <person name="Wyka S.A."/>
            <person name="Mondo S.J."/>
            <person name="Liu M."/>
            <person name="Dettman J."/>
            <person name="Nalam V."/>
            <person name="Broders K.D."/>
        </authorList>
    </citation>
    <scope>NUCLEOTIDE SEQUENCE [LARGE SCALE GENOMIC DNA]</scope>
    <source>
        <strain evidence="2 3">Clav52</strain>
    </source>
</reference>
<dbReference type="Proteomes" id="UP000707071">
    <property type="component" value="Unassembled WGS sequence"/>
</dbReference>
<evidence type="ECO:0000313" key="3">
    <source>
        <dbReference type="Proteomes" id="UP000707071"/>
    </source>
</evidence>
<feature type="compositionally biased region" description="Low complexity" evidence="1">
    <location>
        <begin position="43"/>
        <end position="59"/>
    </location>
</feature>
<evidence type="ECO:0000313" key="2">
    <source>
        <dbReference type="EMBL" id="KAG6286067.1"/>
    </source>
</evidence>
<comment type="caution">
    <text evidence="2">The sequence shown here is derived from an EMBL/GenBank/DDBJ whole genome shotgun (WGS) entry which is preliminary data.</text>
</comment>
<evidence type="ECO:0000256" key="1">
    <source>
        <dbReference type="SAM" id="MobiDB-lite"/>
    </source>
</evidence>
<feature type="non-terminal residue" evidence="2">
    <location>
        <position position="75"/>
    </location>
</feature>
<dbReference type="EMBL" id="SRRH01000662">
    <property type="protein sequence ID" value="KAG6286067.1"/>
    <property type="molecule type" value="Genomic_DNA"/>
</dbReference>
<keyword evidence="3" id="KW-1185">Reference proteome</keyword>
<feature type="region of interest" description="Disordered" evidence="1">
    <location>
        <begin position="21"/>
        <end position="75"/>
    </location>
</feature>
<sequence>MPESDIDDALLSAFDSLAITQTPADSTSPPVQSLPHPPASVMADTTDTTGTAGPASPADPTTPPKNLFSAYPAWD</sequence>
<feature type="compositionally biased region" description="Polar residues" evidence="1">
    <location>
        <begin position="21"/>
        <end position="31"/>
    </location>
</feature>